<accession>A0AAV3QPC1</accession>
<dbReference type="Pfam" id="PF14432">
    <property type="entry name" value="DYW_deaminase"/>
    <property type="match status" value="1"/>
</dbReference>
<feature type="repeat" description="PPR" evidence="3">
    <location>
        <begin position="643"/>
        <end position="677"/>
    </location>
</feature>
<feature type="repeat" description="PPR" evidence="3">
    <location>
        <begin position="304"/>
        <end position="338"/>
    </location>
</feature>
<comment type="caution">
    <text evidence="5">The sequence shown here is derived from an EMBL/GenBank/DDBJ whole genome shotgun (WGS) entry which is preliminary data.</text>
</comment>
<proteinExistence type="inferred from homology"/>
<dbReference type="FunFam" id="1.25.40.10:FF:000452">
    <property type="entry name" value="pentatricopeptide repeat-containing protein At2g03880, mitochondrial"/>
    <property type="match status" value="1"/>
</dbReference>
<dbReference type="Proteomes" id="UP001454036">
    <property type="component" value="Unassembled WGS sequence"/>
</dbReference>
<dbReference type="Pfam" id="PF13041">
    <property type="entry name" value="PPR_2"/>
    <property type="match status" value="4"/>
</dbReference>
<dbReference type="Pfam" id="PF01535">
    <property type="entry name" value="PPR"/>
    <property type="match status" value="3"/>
</dbReference>
<evidence type="ECO:0000313" key="5">
    <source>
        <dbReference type="EMBL" id="GAA0165533.1"/>
    </source>
</evidence>
<name>A0AAV3QPC1_LITER</name>
<evidence type="ECO:0000256" key="3">
    <source>
        <dbReference type="PROSITE-ProRule" id="PRU00708"/>
    </source>
</evidence>
<dbReference type="Gene3D" id="1.25.40.10">
    <property type="entry name" value="Tetratricopeptide repeat domain"/>
    <property type="match status" value="5"/>
</dbReference>
<dbReference type="Pfam" id="PF12854">
    <property type="entry name" value="PPR_1"/>
    <property type="match status" value="1"/>
</dbReference>
<feature type="repeat" description="PPR" evidence="3">
    <location>
        <begin position="506"/>
        <end position="540"/>
    </location>
</feature>
<dbReference type="GO" id="GO:0003723">
    <property type="term" value="F:RNA binding"/>
    <property type="evidence" value="ECO:0007669"/>
    <property type="project" value="InterPro"/>
</dbReference>
<dbReference type="AlphaFoldDB" id="A0AAV3QPC1"/>
<dbReference type="InterPro" id="IPR046849">
    <property type="entry name" value="E2_motif"/>
</dbReference>
<feature type="repeat" description="PPR" evidence="3">
    <location>
        <begin position="70"/>
        <end position="100"/>
    </location>
</feature>
<reference evidence="5 6" key="1">
    <citation type="submission" date="2024-01" db="EMBL/GenBank/DDBJ databases">
        <title>The complete chloroplast genome sequence of Lithospermum erythrorhizon: insights into the phylogenetic relationship among Boraginaceae species and the maternal lineages of purple gromwells.</title>
        <authorList>
            <person name="Okada T."/>
            <person name="Watanabe K."/>
        </authorList>
    </citation>
    <scope>NUCLEOTIDE SEQUENCE [LARGE SCALE GENOMIC DNA]</scope>
</reference>
<dbReference type="FunFam" id="1.25.40.10:FF:000353">
    <property type="entry name" value="Pentatricopeptide repeat-containing protein At4g39530"/>
    <property type="match status" value="1"/>
</dbReference>
<dbReference type="PANTHER" id="PTHR47926:SF517">
    <property type="entry name" value="TETRATRICOPEPTIDE REPEAT-LIKE SUPERFAMILY PROTEIN"/>
    <property type="match status" value="1"/>
</dbReference>
<dbReference type="PROSITE" id="PS51375">
    <property type="entry name" value="PPR"/>
    <property type="match status" value="8"/>
</dbReference>
<feature type="repeat" description="PPR" evidence="3">
    <location>
        <begin position="203"/>
        <end position="237"/>
    </location>
</feature>
<feature type="repeat" description="PPR" evidence="3">
    <location>
        <begin position="101"/>
        <end position="135"/>
    </location>
</feature>
<dbReference type="GO" id="GO:0009451">
    <property type="term" value="P:RNA modification"/>
    <property type="evidence" value="ECO:0007669"/>
    <property type="project" value="InterPro"/>
</dbReference>
<dbReference type="Pfam" id="PF20431">
    <property type="entry name" value="E_motif"/>
    <property type="match status" value="1"/>
</dbReference>
<dbReference type="Pfam" id="PF20430">
    <property type="entry name" value="Eplus_motif"/>
    <property type="match status" value="1"/>
</dbReference>
<sequence>MHIFRIKNSNKFYSKHYWFLRLSIQIHTQISSQLSRGFSLVKTNEKLKGYFESGHVDGARKLFDKMPKRDEFTYNSMVAGFANAGRFNEAKQVFDETPKRSSITWSALISGYCKYGYEDESFDLFWRMRYEGERPSQYTLGSLLRLCSVKGFLSRGEKLHGFIIKTGFGNNAFVVTGLVDMYVKCYRIKAAEKLFRTMDSGKNHVTWTAIINGYSLNGNSDKTLQCFCQMRSEGIEANQYTFPSVLTACGSASDLRFGEQVHGCVVRGGFHANIFVQSALVDMYAKCGDLNCAKEVLESMEVLQVVAWNSMIVGYMRHGLEENALSLLEKMHGIGLKMDEFTYPSVLNALALRKDAFYGECLHCFIIKTGFCDHILVSNALVDMYAKQGSSIGALEVFNEIKDKDVISWTSMITGCTHNGSHEEALNFFQRMRIAGIYPDQVSVSSTLSSCAELTLHELGKQVHGNYIKSGPETSLSVDNSLLAMYAKCGCLDDAITVFYSMTSRNVMSWTAIIVGHAQNGRGKEALPFYDEMVLTGIKPDFITFIGLLFACSHAGLVDEGRQYFGTMIDAYGIQPGPDHYASMIDLLARSGKLQEAESLVNEMVDKPGPAVWKALLTACRKHGNMDIAKRAAMTLIELDPQDAFPYVILSNMYSAAGRWEDAAGLRRLMKLRGVIKEPGCSWIEINSKVHTFFSEDRSHPNTNEIYLKVNDIIRLIKEAGYVPDVKFSLHDVNEETKELGLAYHGEKLAIAFGLLYLPENAPIRIFKNLRVCGDCHNAMKIISKVFHRYIVLRDSNCFHHFKEGQCSCGDYW</sequence>
<dbReference type="SUPFAM" id="SSF48452">
    <property type="entry name" value="TPR-like"/>
    <property type="match status" value="1"/>
</dbReference>
<dbReference type="PANTHER" id="PTHR47926">
    <property type="entry name" value="PENTATRICOPEPTIDE REPEAT-CONTAINING PROTEIN"/>
    <property type="match status" value="1"/>
</dbReference>
<evidence type="ECO:0000313" key="6">
    <source>
        <dbReference type="Proteomes" id="UP001454036"/>
    </source>
</evidence>
<dbReference type="InterPro" id="IPR032867">
    <property type="entry name" value="DYW_dom"/>
</dbReference>
<keyword evidence="2" id="KW-0677">Repeat</keyword>
<organism evidence="5 6">
    <name type="scientific">Lithospermum erythrorhizon</name>
    <name type="common">Purple gromwell</name>
    <name type="synonym">Lithospermum officinale var. erythrorhizon</name>
    <dbReference type="NCBI Taxonomy" id="34254"/>
    <lineage>
        <taxon>Eukaryota</taxon>
        <taxon>Viridiplantae</taxon>
        <taxon>Streptophyta</taxon>
        <taxon>Embryophyta</taxon>
        <taxon>Tracheophyta</taxon>
        <taxon>Spermatophyta</taxon>
        <taxon>Magnoliopsida</taxon>
        <taxon>eudicotyledons</taxon>
        <taxon>Gunneridae</taxon>
        <taxon>Pentapetalae</taxon>
        <taxon>asterids</taxon>
        <taxon>lamiids</taxon>
        <taxon>Boraginales</taxon>
        <taxon>Boraginaceae</taxon>
        <taxon>Boraginoideae</taxon>
        <taxon>Lithospermeae</taxon>
        <taxon>Lithospermum</taxon>
    </lineage>
</organism>
<dbReference type="NCBIfam" id="TIGR00756">
    <property type="entry name" value="PPR"/>
    <property type="match status" value="7"/>
</dbReference>
<evidence type="ECO:0000256" key="2">
    <source>
        <dbReference type="ARBA" id="ARBA00022737"/>
    </source>
</evidence>
<feature type="repeat" description="PPR" evidence="3">
    <location>
        <begin position="405"/>
        <end position="439"/>
    </location>
</feature>
<feature type="repeat" description="PPR" evidence="3">
    <location>
        <begin position="577"/>
        <end position="607"/>
    </location>
</feature>
<comment type="similarity">
    <text evidence="1">Belongs to the PPR family. PCMP-H subfamily.</text>
</comment>
<gene>
    <name evidence="5" type="ORF">LIER_20914</name>
</gene>
<dbReference type="FunFam" id="1.25.40.10:FF:001093">
    <property type="entry name" value="Pentatricopeptide repeat-containing protein At2g34400"/>
    <property type="match status" value="1"/>
</dbReference>
<dbReference type="InterPro" id="IPR046960">
    <property type="entry name" value="PPR_At4g14850-like_plant"/>
</dbReference>
<dbReference type="InterPro" id="IPR002885">
    <property type="entry name" value="PPR_rpt"/>
</dbReference>
<dbReference type="InterPro" id="IPR046848">
    <property type="entry name" value="E_motif"/>
</dbReference>
<keyword evidence="6" id="KW-1185">Reference proteome</keyword>
<dbReference type="FunFam" id="1.25.40.10:FF:000073">
    <property type="entry name" value="Pentatricopeptide repeat-containing protein chloroplastic"/>
    <property type="match status" value="1"/>
</dbReference>
<protein>
    <recommendedName>
        <fullName evidence="4">DYW domain-containing protein</fullName>
    </recommendedName>
</protein>
<feature type="domain" description="DYW" evidence="4">
    <location>
        <begin position="721"/>
        <end position="813"/>
    </location>
</feature>
<dbReference type="InterPro" id="IPR011990">
    <property type="entry name" value="TPR-like_helical_dom_sf"/>
</dbReference>
<dbReference type="EMBL" id="BAABME010005408">
    <property type="protein sequence ID" value="GAA0165533.1"/>
    <property type="molecule type" value="Genomic_DNA"/>
</dbReference>
<evidence type="ECO:0000259" key="4">
    <source>
        <dbReference type="Pfam" id="PF14432"/>
    </source>
</evidence>
<evidence type="ECO:0000256" key="1">
    <source>
        <dbReference type="ARBA" id="ARBA00006643"/>
    </source>
</evidence>
<dbReference type="GO" id="GO:0008270">
    <property type="term" value="F:zinc ion binding"/>
    <property type="evidence" value="ECO:0007669"/>
    <property type="project" value="InterPro"/>
</dbReference>